<keyword evidence="3" id="KW-1185">Reference proteome</keyword>
<feature type="transmembrane region" description="Helical" evidence="1">
    <location>
        <begin position="24"/>
        <end position="43"/>
    </location>
</feature>
<sequence>MVAAPLCTGADLITICRCGNKAQALVFLMTQLLYVGLHLKPLAPLTSRSSPVDETFLRQLTTGQYFASELFLLWLLAFASPIRLVLLSFFQTFCVSFLQGISGPIFVW</sequence>
<evidence type="ECO:0000313" key="3">
    <source>
        <dbReference type="Proteomes" id="UP001314263"/>
    </source>
</evidence>
<dbReference type="AlphaFoldDB" id="A0AAV1I7M8"/>
<keyword evidence="1" id="KW-0812">Transmembrane</keyword>
<feature type="transmembrane region" description="Helical" evidence="1">
    <location>
        <begin position="86"/>
        <end position="107"/>
    </location>
</feature>
<keyword evidence="1" id="KW-1133">Transmembrane helix</keyword>
<organism evidence="2 3">
    <name type="scientific">Coccomyxa viridis</name>
    <dbReference type="NCBI Taxonomy" id="1274662"/>
    <lineage>
        <taxon>Eukaryota</taxon>
        <taxon>Viridiplantae</taxon>
        <taxon>Chlorophyta</taxon>
        <taxon>core chlorophytes</taxon>
        <taxon>Trebouxiophyceae</taxon>
        <taxon>Trebouxiophyceae incertae sedis</taxon>
        <taxon>Coccomyxaceae</taxon>
        <taxon>Coccomyxa</taxon>
    </lineage>
</organism>
<evidence type="ECO:0000256" key="1">
    <source>
        <dbReference type="SAM" id="Phobius"/>
    </source>
</evidence>
<proteinExistence type="predicted"/>
<gene>
    <name evidence="2" type="ORF">CVIRNUC_005725</name>
</gene>
<dbReference type="Proteomes" id="UP001314263">
    <property type="component" value="Unassembled WGS sequence"/>
</dbReference>
<name>A0AAV1I7M8_9CHLO</name>
<feature type="transmembrane region" description="Helical" evidence="1">
    <location>
        <begin position="63"/>
        <end position="79"/>
    </location>
</feature>
<evidence type="ECO:0000313" key="2">
    <source>
        <dbReference type="EMBL" id="CAK0782507.1"/>
    </source>
</evidence>
<comment type="caution">
    <text evidence="2">The sequence shown here is derived from an EMBL/GenBank/DDBJ whole genome shotgun (WGS) entry which is preliminary data.</text>
</comment>
<accession>A0AAV1I7M8</accession>
<reference evidence="2 3" key="1">
    <citation type="submission" date="2023-10" db="EMBL/GenBank/DDBJ databases">
        <authorList>
            <person name="Maclean D."/>
            <person name="Macfadyen A."/>
        </authorList>
    </citation>
    <scope>NUCLEOTIDE SEQUENCE [LARGE SCALE GENOMIC DNA]</scope>
</reference>
<dbReference type="EMBL" id="CAUYUE010000007">
    <property type="protein sequence ID" value="CAK0782507.1"/>
    <property type="molecule type" value="Genomic_DNA"/>
</dbReference>
<keyword evidence="1" id="KW-0472">Membrane</keyword>
<protein>
    <submittedName>
        <fullName evidence="2">Uncharacterized protein</fullName>
    </submittedName>
</protein>